<comment type="cofactor">
    <cofactor evidence="2">
        <name>pyridoxal 5'-phosphate</name>
        <dbReference type="ChEBI" id="CHEBI:597326"/>
    </cofactor>
</comment>
<dbReference type="RefSeq" id="WP_379874827.1">
    <property type="nucleotide sequence ID" value="NZ_JBHUIP010000003.1"/>
</dbReference>
<dbReference type="InterPro" id="IPR000634">
    <property type="entry name" value="Ser/Thr_deHydtase_PyrdxlP-BS"/>
</dbReference>
<dbReference type="Gene3D" id="3.40.50.1100">
    <property type="match status" value="2"/>
</dbReference>
<dbReference type="Proteomes" id="UP001597295">
    <property type="component" value="Unassembled WGS sequence"/>
</dbReference>
<organism evidence="8 9">
    <name type="scientific">Lacibacterium aquatile</name>
    <dbReference type="NCBI Taxonomy" id="1168082"/>
    <lineage>
        <taxon>Bacteria</taxon>
        <taxon>Pseudomonadati</taxon>
        <taxon>Pseudomonadota</taxon>
        <taxon>Alphaproteobacteria</taxon>
        <taxon>Rhodospirillales</taxon>
        <taxon>Rhodospirillaceae</taxon>
    </lineage>
</organism>
<dbReference type="EMBL" id="JBHUIP010000003">
    <property type="protein sequence ID" value="MFD2261913.1"/>
    <property type="molecule type" value="Genomic_DNA"/>
</dbReference>
<evidence type="ECO:0000313" key="9">
    <source>
        <dbReference type="Proteomes" id="UP001597295"/>
    </source>
</evidence>
<dbReference type="SUPFAM" id="SSF53686">
    <property type="entry name" value="Tryptophan synthase beta subunit-like PLP-dependent enzymes"/>
    <property type="match status" value="1"/>
</dbReference>
<evidence type="ECO:0000256" key="2">
    <source>
        <dbReference type="ARBA" id="ARBA00001933"/>
    </source>
</evidence>
<evidence type="ECO:0000256" key="3">
    <source>
        <dbReference type="ARBA" id="ARBA00001936"/>
    </source>
</evidence>
<evidence type="ECO:0000313" key="8">
    <source>
        <dbReference type="EMBL" id="MFD2261913.1"/>
    </source>
</evidence>
<keyword evidence="9" id="KW-1185">Reference proteome</keyword>
<dbReference type="PANTHER" id="PTHR43050:SF1">
    <property type="entry name" value="SERINE RACEMASE"/>
    <property type="match status" value="1"/>
</dbReference>
<reference evidence="9" key="1">
    <citation type="journal article" date="2019" name="Int. J. Syst. Evol. Microbiol.">
        <title>The Global Catalogue of Microorganisms (GCM) 10K type strain sequencing project: providing services to taxonomists for standard genome sequencing and annotation.</title>
        <authorList>
            <consortium name="The Broad Institute Genomics Platform"/>
            <consortium name="The Broad Institute Genome Sequencing Center for Infectious Disease"/>
            <person name="Wu L."/>
            <person name="Ma J."/>
        </authorList>
    </citation>
    <scope>NUCLEOTIDE SEQUENCE [LARGE SCALE GENOMIC DNA]</scope>
    <source>
        <strain evidence="9">CGMCC 1.19062</strain>
    </source>
</reference>
<comment type="cofactor">
    <cofactor evidence="1">
        <name>Ca(2+)</name>
        <dbReference type="ChEBI" id="CHEBI:29108"/>
    </cofactor>
</comment>
<evidence type="ECO:0000256" key="4">
    <source>
        <dbReference type="ARBA" id="ARBA00001946"/>
    </source>
</evidence>
<protein>
    <submittedName>
        <fullName evidence="8">Threonine/serine dehydratase</fullName>
    </submittedName>
</protein>
<gene>
    <name evidence="8" type="ORF">ACFSM5_03375</name>
</gene>
<dbReference type="CDD" id="cd01562">
    <property type="entry name" value="Thr-dehyd"/>
    <property type="match status" value="1"/>
</dbReference>
<keyword evidence="6" id="KW-0663">Pyridoxal phosphate</keyword>
<accession>A0ABW5DLA6</accession>
<dbReference type="PANTHER" id="PTHR43050">
    <property type="entry name" value="SERINE / THREONINE RACEMASE FAMILY MEMBER"/>
    <property type="match status" value="1"/>
</dbReference>
<evidence type="ECO:0000256" key="1">
    <source>
        <dbReference type="ARBA" id="ARBA00001913"/>
    </source>
</evidence>
<proteinExistence type="predicted"/>
<dbReference type="Pfam" id="PF00291">
    <property type="entry name" value="PALP"/>
    <property type="match status" value="1"/>
</dbReference>
<name>A0ABW5DLA6_9PROT</name>
<comment type="cofactor">
    <cofactor evidence="3">
        <name>Mn(2+)</name>
        <dbReference type="ChEBI" id="CHEBI:29035"/>
    </cofactor>
</comment>
<comment type="cofactor">
    <cofactor evidence="4">
        <name>Mg(2+)</name>
        <dbReference type="ChEBI" id="CHEBI:18420"/>
    </cofactor>
</comment>
<sequence length="330" mass="34258">MVSQPAFPISIDDIEAAARRITGEAVRTPLLRFPALDELTGGRILIKPEMLQRTGSFKFRGAYNALSSLSDNEKKAGVVAWSSGNHAQGVALAGRLLGIPTVIVMPADAPQPKIAATRSYGAEVVTYDRWSEDREAIGRKIAADRGGAAIIPPFDDVRIIAGQGTVGLEIAADAKAMGLALDEVVVNVSGGGLIAGVATGVQASMPSTKVFAAEPEGFDDHARSLRAGERLKNPSGASSICDALLSPVPGEITFTINSRRLAGGYVVSDEEVLQAMAYAFRTMKLVVEPGGAVSLAALLSGKISAKGRTIALVLSGGNVDPEQTARALAL</sequence>
<evidence type="ECO:0000256" key="6">
    <source>
        <dbReference type="ARBA" id="ARBA00022898"/>
    </source>
</evidence>
<feature type="domain" description="Tryptophan synthase beta chain-like PALP" evidence="7">
    <location>
        <begin position="24"/>
        <end position="316"/>
    </location>
</feature>
<dbReference type="InterPro" id="IPR001926">
    <property type="entry name" value="TrpB-like_PALP"/>
</dbReference>
<keyword evidence="5" id="KW-0460">Magnesium</keyword>
<dbReference type="InterPro" id="IPR036052">
    <property type="entry name" value="TrpB-like_PALP_sf"/>
</dbReference>
<dbReference type="PROSITE" id="PS00165">
    <property type="entry name" value="DEHYDRATASE_SER_THR"/>
    <property type="match status" value="1"/>
</dbReference>
<comment type="caution">
    <text evidence="8">The sequence shown here is derived from an EMBL/GenBank/DDBJ whole genome shotgun (WGS) entry which is preliminary data.</text>
</comment>
<evidence type="ECO:0000256" key="5">
    <source>
        <dbReference type="ARBA" id="ARBA00022842"/>
    </source>
</evidence>
<evidence type="ECO:0000259" key="7">
    <source>
        <dbReference type="Pfam" id="PF00291"/>
    </source>
</evidence>